<accession>A0A517VKZ3</accession>
<proteinExistence type="predicted"/>
<name>A0A517VKZ3_9PLAN</name>
<dbReference type="OrthoDB" id="221349at2"/>
<dbReference type="SUPFAM" id="SSF52317">
    <property type="entry name" value="Class I glutamine amidotransferase-like"/>
    <property type="match status" value="1"/>
</dbReference>
<dbReference type="AlphaFoldDB" id="A0A517VKZ3"/>
<dbReference type="Proteomes" id="UP000316855">
    <property type="component" value="Chromosome"/>
</dbReference>
<dbReference type="RefSeq" id="WP_145231638.1">
    <property type="nucleotide sequence ID" value="NZ_CP036343.1"/>
</dbReference>
<keyword evidence="1" id="KW-0472">Membrane</keyword>
<dbReference type="KEGG" id="gax:Pan161_53390"/>
<dbReference type="PANTHER" id="PTHR37947:SF1">
    <property type="entry name" value="BLL2462 PROTEIN"/>
    <property type="match status" value="1"/>
</dbReference>
<gene>
    <name evidence="2" type="ORF">Pan161_53390</name>
</gene>
<dbReference type="InterPro" id="IPR029062">
    <property type="entry name" value="Class_I_gatase-like"/>
</dbReference>
<protein>
    <recommendedName>
        <fullName evidence="4">VWFA domain-containing protein</fullName>
    </recommendedName>
</protein>
<dbReference type="PANTHER" id="PTHR37947">
    <property type="entry name" value="BLL2462 PROTEIN"/>
    <property type="match status" value="1"/>
</dbReference>
<keyword evidence="1" id="KW-1133">Transmembrane helix</keyword>
<reference evidence="2 3" key="1">
    <citation type="submission" date="2019-02" db="EMBL/GenBank/DDBJ databases">
        <title>Deep-cultivation of Planctomycetes and their phenomic and genomic characterization uncovers novel biology.</title>
        <authorList>
            <person name="Wiegand S."/>
            <person name="Jogler M."/>
            <person name="Boedeker C."/>
            <person name="Pinto D."/>
            <person name="Vollmers J."/>
            <person name="Rivas-Marin E."/>
            <person name="Kohn T."/>
            <person name="Peeters S.H."/>
            <person name="Heuer A."/>
            <person name="Rast P."/>
            <person name="Oberbeckmann S."/>
            <person name="Bunk B."/>
            <person name="Jeske O."/>
            <person name="Meyerdierks A."/>
            <person name="Storesund J.E."/>
            <person name="Kallscheuer N."/>
            <person name="Luecker S."/>
            <person name="Lage O.M."/>
            <person name="Pohl T."/>
            <person name="Merkel B.J."/>
            <person name="Hornburger P."/>
            <person name="Mueller R.-W."/>
            <person name="Bruemmer F."/>
            <person name="Labrenz M."/>
            <person name="Spormann A.M."/>
            <person name="Op den Camp H."/>
            <person name="Overmann J."/>
            <person name="Amann R."/>
            <person name="Jetten M.S.M."/>
            <person name="Mascher T."/>
            <person name="Medema M.H."/>
            <person name="Devos D.P."/>
            <person name="Kaster A.-K."/>
            <person name="Ovreas L."/>
            <person name="Rohde M."/>
            <person name="Galperin M.Y."/>
            <person name="Jogler C."/>
        </authorList>
    </citation>
    <scope>NUCLEOTIDE SEQUENCE [LARGE SCALE GENOMIC DNA]</scope>
    <source>
        <strain evidence="2 3">Pan161</strain>
    </source>
</reference>
<sequence>MFRGLTFEPFISPALWITLAIVSAVILMWYGWNRVGTLSQHRWITIISLTSIGIGAVLLILLNPTWIEPVAPPAGKPLLTLLLDNSASMDIDDVAEGETRYQSAIKIANVLSANLQSRFDVRIRKFSSIATPADLNELAALSPEGVDTDMTGAITSSITDDRPQGQALFLLSDGIHNGPGGITSLLDVLRTTKAMAIPIYTKTFGGDSQLKDLEVSLSRPQELSFVGQQVPVTVVLKQRGSVTDKSNVSLMYDGKEIDNKEVSLAANDEATVQFEVQQKQAGLYRYEVQLKPMPQEATTANNSATLLLRVVQEPIRVLLLEGKPYWDGKFLMRTLASDPSLELDAVVRLSETRYLKRSLRLQKSSLESKGAQPGSTDGKSPEVNIHRIESSTILNDPRSIIDDADRLSEYQVVVLGRDSECFLSEELVERLKTWVSRDGGSLVCYRGSPVASVSQGLGQMLPVRWSQTRESRFRMSLTDRGASLNWLMPSAGSDEKILDQLPSLTTSATPERPKPLAVVLARSQKSDESSPVVTYQTYGTGRVVAIEGSGMWRWAFLAPQFQKHDAIYGSLWQSLLRWLVSSVGLVPGQDMVLRSEKVRFSTDESVSALLLMREDATGDAVPKVELIDSAGKTLDTVAPVPLGEEPGVYQVLFGQLPEGHYRSSVIGKDASADKSSTSIVFDVRQQFLEKIEVTARPDIMARIASESGGAVIEDPNPDQIAQEFQEHISHSLPQRTVRFSAWDRWWVLLSVILIWGIVWGLRRSGGLI</sequence>
<evidence type="ECO:0000256" key="1">
    <source>
        <dbReference type="SAM" id="Phobius"/>
    </source>
</evidence>
<evidence type="ECO:0008006" key="4">
    <source>
        <dbReference type="Google" id="ProtNLM"/>
    </source>
</evidence>
<feature type="transmembrane region" description="Helical" evidence="1">
    <location>
        <begin position="745"/>
        <end position="761"/>
    </location>
</feature>
<evidence type="ECO:0000313" key="2">
    <source>
        <dbReference type="EMBL" id="QDT93657.1"/>
    </source>
</evidence>
<dbReference type="EMBL" id="CP036343">
    <property type="protein sequence ID" value="QDT93657.1"/>
    <property type="molecule type" value="Genomic_DNA"/>
</dbReference>
<keyword evidence="1" id="KW-0812">Transmembrane</keyword>
<keyword evidence="3" id="KW-1185">Reference proteome</keyword>
<dbReference type="Gene3D" id="3.40.50.880">
    <property type="match status" value="1"/>
</dbReference>
<dbReference type="Gene3D" id="2.60.40.10">
    <property type="entry name" value="Immunoglobulins"/>
    <property type="match status" value="1"/>
</dbReference>
<dbReference type="InterPro" id="IPR036465">
    <property type="entry name" value="vWFA_dom_sf"/>
</dbReference>
<feature type="transmembrane region" description="Helical" evidence="1">
    <location>
        <begin position="43"/>
        <end position="62"/>
    </location>
</feature>
<feature type="transmembrane region" description="Helical" evidence="1">
    <location>
        <begin position="12"/>
        <end position="31"/>
    </location>
</feature>
<dbReference type="SUPFAM" id="SSF53300">
    <property type="entry name" value="vWA-like"/>
    <property type="match status" value="1"/>
</dbReference>
<organism evidence="2 3">
    <name type="scientific">Gimesia algae</name>
    <dbReference type="NCBI Taxonomy" id="2527971"/>
    <lineage>
        <taxon>Bacteria</taxon>
        <taxon>Pseudomonadati</taxon>
        <taxon>Planctomycetota</taxon>
        <taxon>Planctomycetia</taxon>
        <taxon>Planctomycetales</taxon>
        <taxon>Planctomycetaceae</taxon>
        <taxon>Gimesia</taxon>
    </lineage>
</organism>
<dbReference type="InterPro" id="IPR013783">
    <property type="entry name" value="Ig-like_fold"/>
</dbReference>
<evidence type="ECO:0000313" key="3">
    <source>
        <dbReference type="Proteomes" id="UP000316855"/>
    </source>
</evidence>